<keyword evidence="2" id="KW-0812">Transmembrane</keyword>
<evidence type="ECO:0000256" key="3">
    <source>
        <dbReference type="SAM" id="SignalP"/>
    </source>
</evidence>
<feature type="signal peptide" evidence="3">
    <location>
        <begin position="1"/>
        <end position="20"/>
    </location>
</feature>
<name>A0A1I8A780_9BILA</name>
<dbReference type="WBParaSite" id="L893_g33708.t1">
    <property type="protein sequence ID" value="L893_g33708.t1"/>
    <property type="gene ID" value="L893_g33708"/>
</dbReference>
<feature type="region of interest" description="Disordered" evidence="1">
    <location>
        <begin position="262"/>
        <end position="282"/>
    </location>
</feature>
<organism evidence="4 5">
    <name type="scientific">Steinernema glaseri</name>
    <dbReference type="NCBI Taxonomy" id="37863"/>
    <lineage>
        <taxon>Eukaryota</taxon>
        <taxon>Metazoa</taxon>
        <taxon>Ecdysozoa</taxon>
        <taxon>Nematoda</taxon>
        <taxon>Chromadorea</taxon>
        <taxon>Rhabditida</taxon>
        <taxon>Tylenchina</taxon>
        <taxon>Panagrolaimomorpha</taxon>
        <taxon>Strongyloidoidea</taxon>
        <taxon>Steinernematidae</taxon>
        <taxon>Steinernema</taxon>
    </lineage>
</organism>
<protein>
    <submittedName>
        <fullName evidence="5">Ephrin RBD domain-containing protein</fullName>
    </submittedName>
</protein>
<evidence type="ECO:0000256" key="1">
    <source>
        <dbReference type="SAM" id="MobiDB-lite"/>
    </source>
</evidence>
<keyword evidence="2" id="KW-1133">Transmembrane helix</keyword>
<proteinExistence type="predicted"/>
<reference evidence="5" key="1">
    <citation type="submission" date="2016-11" db="UniProtKB">
        <authorList>
            <consortium name="WormBaseParasite"/>
        </authorList>
    </citation>
    <scope>IDENTIFICATION</scope>
</reference>
<evidence type="ECO:0000313" key="4">
    <source>
        <dbReference type="Proteomes" id="UP000095287"/>
    </source>
</evidence>
<feature type="chain" id="PRO_5009314356" evidence="3">
    <location>
        <begin position="21"/>
        <end position="369"/>
    </location>
</feature>
<keyword evidence="4" id="KW-1185">Reference proteome</keyword>
<sequence>MNRCFAVVSIAFALATYANAIGAGAEAGETPRPKPCDASMLKNRMVAGFYKNTFFYYAYGDNPSIDLNGAQLFKDFKDPYTFAIPWFVIPLVDNRVAVFFIEKKKLFYVTYELDDLSEHVKNGSARIMQFHEQTKHEAHRDGVGVELADLLKCATVTNKRGQLSACARQLNLLGGKRNDLDAYTAHRTQRFRGGCKTVFETEGSVSRSCRQGEEFFFTVAEEGASLCTFAQHKRQYFWHLQLLPKDMFKIDHKSEGFGVAPATAAPPATSSTPTVAKTPSTATTTIAPQTCEAPEETAECEEPFYGDAMLFKSVAIAFVLAYTLGMTIPLYIEMYRMWKRHQEREVLLRDVAKKWEEFRRRKARRNQRN</sequence>
<evidence type="ECO:0000256" key="2">
    <source>
        <dbReference type="SAM" id="Phobius"/>
    </source>
</evidence>
<feature type="transmembrane region" description="Helical" evidence="2">
    <location>
        <begin position="309"/>
        <end position="332"/>
    </location>
</feature>
<dbReference type="Proteomes" id="UP000095287">
    <property type="component" value="Unplaced"/>
</dbReference>
<dbReference type="AlphaFoldDB" id="A0A1I8A780"/>
<evidence type="ECO:0000313" key="5">
    <source>
        <dbReference type="WBParaSite" id="L893_g33708.t1"/>
    </source>
</evidence>
<keyword evidence="3" id="KW-0732">Signal</keyword>
<keyword evidence="2" id="KW-0472">Membrane</keyword>
<accession>A0A1I8A780</accession>